<dbReference type="Proteomes" id="UP000466442">
    <property type="component" value="Unassembled WGS sequence"/>
</dbReference>
<proteinExistence type="predicted"/>
<dbReference type="PANTHER" id="PTHR33327:SF3">
    <property type="entry name" value="RNA-DIRECTED DNA POLYMERASE"/>
    <property type="match status" value="1"/>
</dbReference>
<dbReference type="AlphaFoldDB" id="A0A8S9X488"/>
<keyword evidence="4" id="KW-1185">Reference proteome</keyword>
<evidence type="ECO:0000313" key="3">
    <source>
        <dbReference type="EMBL" id="KAF6202896.1"/>
    </source>
</evidence>
<evidence type="ECO:0000313" key="4">
    <source>
        <dbReference type="Proteomes" id="UP000466442"/>
    </source>
</evidence>
<name>A0A8S9X488_APOLU</name>
<reference evidence="3" key="1">
    <citation type="journal article" date="2021" name="Mol. Ecol. Resour.">
        <title>Apolygus lucorum genome provides insights into omnivorousness and mesophyll feeding.</title>
        <authorList>
            <person name="Liu Y."/>
            <person name="Liu H."/>
            <person name="Wang H."/>
            <person name="Huang T."/>
            <person name="Liu B."/>
            <person name="Yang B."/>
            <person name="Yin L."/>
            <person name="Li B."/>
            <person name="Zhang Y."/>
            <person name="Zhang S."/>
            <person name="Jiang F."/>
            <person name="Zhang X."/>
            <person name="Ren Y."/>
            <person name="Wang B."/>
            <person name="Wang S."/>
            <person name="Lu Y."/>
            <person name="Wu K."/>
            <person name="Fan W."/>
            <person name="Wang G."/>
        </authorList>
    </citation>
    <scope>NUCLEOTIDE SEQUENCE</scope>
    <source>
        <strain evidence="3">12Hb</strain>
    </source>
</reference>
<dbReference type="PANTHER" id="PTHR33327">
    <property type="entry name" value="ENDONUCLEASE"/>
    <property type="match status" value="1"/>
</dbReference>
<dbReference type="InterPro" id="IPR055469">
    <property type="entry name" value="DUF7041"/>
</dbReference>
<feature type="compositionally biased region" description="Polar residues" evidence="1">
    <location>
        <begin position="197"/>
        <end position="208"/>
    </location>
</feature>
<gene>
    <name evidence="3" type="ORF">GE061_003303</name>
</gene>
<sequence>MDIADLPKAESYISHAALKLPQFWHQDPELWFISVEAQFETARPRITRSETKLNHILAKIQPEHLREIADVLRDPTRRNYDSVKEAVIKRFGETDDGKLNKLLGNIDIGDRLPSQHLRELQRLAGPGVPNHLLRGIWLKKLPPQTQQILQEDLSSEQTQNRLEHSSQPQSDLESSGNPDSAHSSPTTEPQPAPVDVSQLTHAKPTTTRSGRHVHFPAALRDFQTS</sequence>
<dbReference type="OrthoDB" id="6628848at2759"/>
<comment type="caution">
    <text evidence="3">The sequence shown here is derived from an EMBL/GenBank/DDBJ whole genome shotgun (WGS) entry which is preliminary data.</text>
</comment>
<evidence type="ECO:0000256" key="1">
    <source>
        <dbReference type="SAM" id="MobiDB-lite"/>
    </source>
</evidence>
<organism evidence="3 4">
    <name type="scientific">Apolygus lucorum</name>
    <name type="common">Small green plant bug</name>
    <name type="synonym">Lygocoris lucorum</name>
    <dbReference type="NCBI Taxonomy" id="248454"/>
    <lineage>
        <taxon>Eukaryota</taxon>
        <taxon>Metazoa</taxon>
        <taxon>Ecdysozoa</taxon>
        <taxon>Arthropoda</taxon>
        <taxon>Hexapoda</taxon>
        <taxon>Insecta</taxon>
        <taxon>Pterygota</taxon>
        <taxon>Neoptera</taxon>
        <taxon>Paraneoptera</taxon>
        <taxon>Hemiptera</taxon>
        <taxon>Heteroptera</taxon>
        <taxon>Panheteroptera</taxon>
        <taxon>Cimicomorpha</taxon>
        <taxon>Miridae</taxon>
        <taxon>Mirini</taxon>
        <taxon>Apolygus</taxon>
    </lineage>
</organism>
<dbReference type="EMBL" id="WIXP02000011">
    <property type="protein sequence ID" value="KAF6202896.1"/>
    <property type="molecule type" value="Genomic_DNA"/>
</dbReference>
<feature type="compositionally biased region" description="Polar residues" evidence="1">
    <location>
        <begin position="155"/>
        <end position="189"/>
    </location>
</feature>
<evidence type="ECO:0000259" key="2">
    <source>
        <dbReference type="Pfam" id="PF23055"/>
    </source>
</evidence>
<feature type="region of interest" description="Disordered" evidence="1">
    <location>
        <begin position="148"/>
        <end position="225"/>
    </location>
</feature>
<accession>A0A8S9X488</accession>
<protein>
    <recommendedName>
        <fullName evidence="2">DUF7041 domain-containing protein</fullName>
    </recommendedName>
</protein>
<dbReference type="Pfam" id="PF23055">
    <property type="entry name" value="DUF7041"/>
    <property type="match status" value="1"/>
</dbReference>
<feature type="domain" description="DUF7041" evidence="2">
    <location>
        <begin position="20"/>
        <end position="103"/>
    </location>
</feature>